<reference evidence="14" key="1">
    <citation type="submission" date="2015-08" db="UniProtKB">
        <authorList>
            <consortium name="WormBaseParasite"/>
        </authorList>
    </citation>
    <scope>IDENTIFICATION</scope>
</reference>
<dbReference type="GO" id="GO:0000978">
    <property type="term" value="F:RNA polymerase II cis-regulatory region sequence-specific DNA binding"/>
    <property type="evidence" value="ECO:0007669"/>
    <property type="project" value="InterPro"/>
</dbReference>
<evidence type="ECO:0000256" key="8">
    <source>
        <dbReference type="ARBA" id="ARBA00023163"/>
    </source>
</evidence>
<keyword evidence="10" id="KW-0539">Nucleus</keyword>
<keyword evidence="9" id="KW-0675">Receptor</keyword>
<evidence type="ECO:0000256" key="10">
    <source>
        <dbReference type="ARBA" id="ARBA00023242"/>
    </source>
</evidence>
<dbReference type="Proteomes" id="UP000035681">
    <property type="component" value="Unplaced"/>
</dbReference>
<dbReference type="Pfam" id="PF00105">
    <property type="entry name" value="zf-C4"/>
    <property type="match status" value="1"/>
</dbReference>
<evidence type="ECO:0000313" key="13">
    <source>
        <dbReference type="Proteomes" id="UP000035681"/>
    </source>
</evidence>
<evidence type="ECO:0000256" key="6">
    <source>
        <dbReference type="ARBA" id="ARBA00023015"/>
    </source>
</evidence>
<dbReference type="WBParaSite" id="TCONS_00008217.p1">
    <property type="protein sequence ID" value="TCONS_00008217.p1"/>
    <property type="gene ID" value="XLOC_006182"/>
</dbReference>
<name>A0A0K0E2U8_STRER</name>
<sequence length="425" mass="49979">MVKAFTKNVIIKKIKTIKNVSNKIAPTKCVICNGPTSFYHYGISSCNGCKQFFRRIVVTGKVYKCKSLPGKCNLSDNKRCKYCRFVKCIEMGMEPLFIKNETKLVGPKVNNMKISNMLNYCEQLKLQKFNVYKNLPIFKNETLLRTIKQLCALENKFKTIRESSYDPGVLLCADINFLLQKKSILSGVDNFKKPSNWPIETKTFKHHIFTCTQEEYQEERKNYKFQHKLWKAYDMSLILDYIKTIPFFNKLNKEEQKELYMSTGIAVNVLVNCYYAVENKQPYISYPDGFCPIRLFEKPHPLEIDVNVNSLKPFFRLELKQEEFCLLKILLFLSGSFTSFTENSLEIIRLEKEYYSTILLNYLQLKYGEVKGATRFTEITMLVQSIFMYVDKVKQLHLLLYMARKRLKREASFNFNKPILDIYSM</sequence>
<dbReference type="PRINTS" id="PR00047">
    <property type="entry name" value="STROIDFINGER"/>
</dbReference>
<dbReference type="InterPro" id="IPR049636">
    <property type="entry name" value="HNF4-like_DBD"/>
</dbReference>
<dbReference type="InterPro" id="IPR050274">
    <property type="entry name" value="Nuclear_hormone_rcpt_NR2"/>
</dbReference>
<dbReference type="SMART" id="SM00399">
    <property type="entry name" value="ZnF_C4"/>
    <property type="match status" value="1"/>
</dbReference>
<dbReference type="InterPro" id="IPR013088">
    <property type="entry name" value="Znf_NHR/GATA"/>
</dbReference>
<keyword evidence="3" id="KW-0479">Metal-binding</keyword>
<keyword evidence="5" id="KW-0862">Zinc</keyword>
<keyword evidence="8" id="KW-0804">Transcription</keyword>
<protein>
    <submittedName>
        <fullName evidence="15">Nuclear receptor domain-containing protein</fullName>
    </submittedName>
</protein>
<dbReference type="Gene3D" id="3.30.50.10">
    <property type="entry name" value="Erythroid Transcription Factor GATA-1, subunit A"/>
    <property type="match status" value="1"/>
</dbReference>
<evidence type="ECO:0000259" key="12">
    <source>
        <dbReference type="PROSITE" id="PS51843"/>
    </source>
</evidence>
<dbReference type="InterPro" id="IPR001628">
    <property type="entry name" value="Znf_hrmn_rcpt"/>
</dbReference>
<evidence type="ECO:0000256" key="7">
    <source>
        <dbReference type="ARBA" id="ARBA00023125"/>
    </source>
</evidence>
<evidence type="ECO:0000256" key="2">
    <source>
        <dbReference type="ARBA" id="ARBA00005993"/>
    </source>
</evidence>
<dbReference type="SUPFAM" id="SSF57716">
    <property type="entry name" value="Glucocorticoid receptor-like (DNA-binding domain)"/>
    <property type="match status" value="1"/>
</dbReference>
<dbReference type="GO" id="GO:0005634">
    <property type="term" value="C:nucleus"/>
    <property type="evidence" value="ECO:0007669"/>
    <property type="project" value="UniProtKB-SubCell"/>
</dbReference>
<dbReference type="InterPro" id="IPR000536">
    <property type="entry name" value="Nucl_hrmn_rcpt_lig-bd"/>
</dbReference>
<evidence type="ECO:0000256" key="9">
    <source>
        <dbReference type="ARBA" id="ARBA00023170"/>
    </source>
</evidence>
<dbReference type="PROSITE" id="PS51843">
    <property type="entry name" value="NR_LBD"/>
    <property type="match status" value="1"/>
</dbReference>
<feature type="domain" description="NR LBD" evidence="12">
    <location>
        <begin position="195"/>
        <end position="425"/>
    </location>
</feature>
<comment type="subcellular location">
    <subcellularLocation>
        <location evidence="1">Nucleus</location>
    </subcellularLocation>
</comment>
<evidence type="ECO:0000313" key="14">
    <source>
        <dbReference type="WBParaSite" id="SSTP_0000381700.1"/>
    </source>
</evidence>
<keyword evidence="6" id="KW-0805">Transcription regulation</keyword>
<dbReference type="SUPFAM" id="SSF48508">
    <property type="entry name" value="Nuclear receptor ligand-binding domain"/>
    <property type="match status" value="1"/>
</dbReference>
<keyword evidence="4" id="KW-0863">Zinc-finger</keyword>
<dbReference type="WBParaSite" id="SSTP_0000381700.1">
    <property type="protein sequence ID" value="SSTP_0000381700.1"/>
    <property type="gene ID" value="SSTP_0000381700"/>
</dbReference>
<proteinExistence type="inferred from homology"/>
<dbReference type="AlphaFoldDB" id="A0A0K0E2U8"/>
<dbReference type="PROSITE" id="PS51030">
    <property type="entry name" value="NUCLEAR_REC_DBD_2"/>
    <property type="match status" value="1"/>
</dbReference>
<dbReference type="InterPro" id="IPR035500">
    <property type="entry name" value="NHR-like_dom_sf"/>
</dbReference>
<dbReference type="Gene3D" id="1.10.565.10">
    <property type="entry name" value="Retinoid X Receptor"/>
    <property type="match status" value="1"/>
</dbReference>
<keyword evidence="13" id="KW-1185">Reference proteome</keyword>
<dbReference type="STRING" id="6248.A0A0K0E2U8"/>
<feature type="domain" description="Nuclear receptor" evidence="11">
    <location>
        <begin position="26"/>
        <end position="100"/>
    </location>
</feature>
<evidence type="ECO:0000256" key="4">
    <source>
        <dbReference type="ARBA" id="ARBA00022771"/>
    </source>
</evidence>
<accession>A0A0K0E2U8</accession>
<organism evidence="14">
    <name type="scientific">Strongyloides stercoralis</name>
    <name type="common">Threadworm</name>
    <dbReference type="NCBI Taxonomy" id="6248"/>
    <lineage>
        <taxon>Eukaryota</taxon>
        <taxon>Metazoa</taxon>
        <taxon>Ecdysozoa</taxon>
        <taxon>Nematoda</taxon>
        <taxon>Chromadorea</taxon>
        <taxon>Rhabditida</taxon>
        <taxon>Tylenchina</taxon>
        <taxon>Panagrolaimomorpha</taxon>
        <taxon>Strongyloidoidea</taxon>
        <taxon>Strongyloididae</taxon>
        <taxon>Strongyloides</taxon>
    </lineage>
</organism>
<dbReference type="SMART" id="SM00430">
    <property type="entry name" value="HOLI"/>
    <property type="match status" value="1"/>
</dbReference>
<evidence type="ECO:0000256" key="1">
    <source>
        <dbReference type="ARBA" id="ARBA00004123"/>
    </source>
</evidence>
<dbReference type="PANTHER" id="PTHR24083">
    <property type="entry name" value="NUCLEAR HORMONE RECEPTOR"/>
    <property type="match status" value="1"/>
</dbReference>
<dbReference type="GO" id="GO:0003700">
    <property type="term" value="F:DNA-binding transcription factor activity"/>
    <property type="evidence" value="ECO:0007669"/>
    <property type="project" value="InterPro"/>
</dbReference>
<evidence type="ECO:0000313" key="15">
    <source>
        <dbReference type="WBParaSite" id="TCONS_00008217.p1"/>
    </source>
</evidence>
<dbReference type="Pfam" id="PF00104">
    <property type="entry name" value="Hormone_recep"/>
    <property type="match status" value="1"/>
</dbReference>
<dbReference type="CDD" id="cd06960">
    <property type="entry name" value="NR_DBD_HNF4A"/>
    <property type="match status" value="1"/>
</dbReference>
<dbReference type="GO" id="GO:0008270">
    <property type="term" value="F:zinc ion binding"/>
    <property type="evidence" value="ECO:0007669"/>
    <property type="project" value="UniProtKB-KW"/>
</dbReference>
<evidence type="ECO:0000259" key="11">
    <source>
        <dbReference type="PROSITE" id="PS51030"/>
    </source>
</evidence>
<comment type="similarity">
    <text evidence="2">Belongs to the nuclear hormone receptor family.</text>
</comment>
<evidence type="ECO:0000256" key="5">
    <source>
        <dbReference type="ARBA" id="ARBA00022833"/>
    </source>
</evidence>
<keyword evidence="7" id="KW-0238">DNA-binding</keyword>
<evidence type="ECO:0000256" key="3">
    <source>
        <dbReference type="ARBA" id="ARBA00022723"/>
    </source>
</evidence>